<dbReference type="AlphaFoldDB" id="A0A9D2FU21"/>
<gene>
    <name evidence="1" type="ORF">H9809_12950</name>
</gene>
<dbReference type="EMBL" id="DXBG01000303">
    <property type="protein sequence ID" value="HIZ66782.1"/>
    <property type="molecule type" value="Genomic_DNA"/>
</dbReference>
<organism evidence="1 2">
    <name type="scientific">Candidatus Blautia pullicola</name>
    <dbReference type="NCBI Taxonomy" id="2838498"/>
    <lineage>
        <taxon>Bacteria</taxon>
        <taxon>Bacillati</taxon>
        <taxon>Bacillota</taxon>
        <taxon>Clostridia</taxon>
        <taxon>Lachnospirales</taxon>
        <taxon>Lachnospiraceae</taxon>
        <taxon>Blautia</taxon>
    </lineage>
</organism>
<proteinExistence type="predicted"/>
<sequence length="195" mass="21723">KVARIDLINGMSRYASDRFLEVELVINTQSGLKIPVSSIVEKEFYTIPRDFLTKGNNDESEGFIREVRSGNSSSSEFVDAVIYRQVDADGKEITAETQDNPGGQCYVDKTTFKEGDVLKKPDSGETYTVGKTGNLQGVYNMNKGYAVFRQIEILDQNEEYCIVSQGTSYGLQAFDYIVMDGSTVEEEEILYSGGH</sequence>
<accession>A0A9D2FU21</accession>
<reference evidence="1" key="2">
    <citation type="submission" date="2021-04" db="EMBL/GenBank/DDBJ databases">
        <authorList>
            <person name="Gilroy R."/>
        </authorList>
    </citation>
    <scope>NUCLEOTIDE SEQUENCE</scope>
    <source>
        <strain evidence="1">1068</strain>
    </source>
</reference>
<protein>
    <submittedName>
        <fullName evidence="1">Uncharacterized protein</fullName>
    </submittedName>
</protein>
<feature type="non-terminal residue" evidence="1">
    <location>
        <position position="1"/>
    </location>
</feature>
<reference evidence="1" key="1">
    <citation type="journal article" date="2021" name="PeerJ">
        <title>Extensive microbial diversity within the chicken gut microbiome revealed by metagenomics and culture.</title>
        <authorList>
            <person name="Gilroy R."/>
            <person name="Ravi A."/>
            <person name="Getino M."/>
            <person name="Pursley I."/>
            <person name="Horton D.L."/>
            <person name="Alikhan N.F."/>
            <person name="Baker D."/>
            <person name="Gharbi K."/>
            <person name="Hall N."/>
            <person name="Watson M."/>
            <person name="Adriaenssens E.M."/>
            <person name="Foster-Nyarko E."/>
            <person name="Jarju S."/>
            <person name="Secka A."/>
            <person name="Antonio M."/>
            <person name="Oren A."/>
            <person name="Chaudhuri R.R."/>
            <person name="La Ragione R."/>
            <person name="Hildebrand F."/>
            <person name="Pallen M.J."/>
        </authorList>
    </citation>
    <scope>NUCLEOTIDE SEQUENCE</scope>
    <source>
        <strain evidence="1">1068</strain>
    </source>
</reference>
<comment type="caution">
    <text evidence="1">The sequence shown here is derived from an EMBL/GenBank/DDBJ whole genome shotgun (WGS) entry which is preliminary data.</text>
</comment>
<evidence type="ECO:0000313" key="1">
    <source>
        <dbReference type="EMBL" id="HIZ66782.1"/>
    </source>
</evidence>
<name>A0A9D2FU21_9FIRM</name>
<dbReference type="Proteomes" id="UP000824056">
    <property type="component" value="Unassembled WGS sequence"/>
</dbReference>
<evidence type="ECO:0000313" key="2">
    <source>
        <dbReference type="Proteomes" id="UP000824056"/>
    </source>
</evidence>